<comment type="caution">
    <text evidence="2">The sequence shown here is derived from an EMBL/GenBank/DDBJ whole genome shotgun (WGS) entry which is preliminary data.</text>
</comment>
<keyword evidence="3" id="KW-1185">Reference proteome</keyword>
<feature type="domain" description="Protein kinase" evidence="1">
    <location>
        <begin position="168"/>
        <end position="484"/>
    </location>
</feature>
<evidence type="ECO:0000259" key="1">
    <source>
        <dbReference type="PROSITE" id="PS50011"/>
    </source>
</evidence>
<protein>
    <recommendedName>
        <fullName evidence="1">Protein kinase domain-containing protein</fullName>
    </recommendedName>
</protein>
<dbReference type="InterPro" id="IPR010730">
    <property type="entry name" value="HET"/>
</dbReference>
<gene>
    <name evidence="2" type="ORF">VMCG_01821</name>
</gene>
<dbReference type="PANTHER" id="PTHR33112:SF10">
    <property type="entry name" value="TOL"/>
    <property type="match status" value="1"/>
</dbReference>
<proteinExistence type="predicted"/>
<sequence length="933" mass="104734">MSTNPGLEELIPDFYEVSKFPDDRPQDFLPNGSVDKIVTRGSIIQELGAIEHSGPVGRGSKAAADENDLINFILKAGKKVFTISLISGLRHNQLRKAMIQFRNNGYVDEELPFNVPIDETDHPCFPPQLWSKLAKKDFQSKQWMVIVPVFPAEFKKLELEQGHIFPFIFVDEERKEGTFGNVYQVTIHETHQEKPMRKANGGPANVAIKELKALGQKDDPVYKEWMAEAKALEETSSLEHPHVVQAMATISKERRHYFMFPWADRGSLRDLCKRNPEPNLQANLINDIIQQMVGLAGALWALHNFKDEGAYRHGDLKPENILIFGDGTWTGTWKIADMGLAKRHITDTSARGPTSTRHGTPSYEPPEAYLNTLSARSRLYDIWSMGCITLELIIWLLYGYKRLIEFNNSMNDPLGQASPYWDGSDLDEAPVPRSAVQIGLPELPEAGSNHHFEILGKWLDDCDRNHPQCKPSRLPCLPTRLIYVGTQALPVLKLYETQPGENLKYFALSHPWGSPPHFCTFNTNIQEHKQAIEFNKLPRTFQHAVIATRGLGVQYLWIDSLCIVQGRDGDFQREAKRMEDVFSQADCILAASSATGQGDGFLHPRQTRNYLTLQQPSRPPVYVCEYIDDFNEHVRGSYLNQRGWVLQERALARRTIYFTSKQTYWECGGGVRCETMTKMHNTLESFLGDPAFPKIAMESSHGGKIRLYQDLYMQYSRLAFTHQQDRPVAIAGLEKRLIHNFGVRGGFGIFDGDDPGQLRRSLLWHRASDVATLEPIDFMSDRGLASGTKAPPTWSWMAYKGGIEYLDLPFGQVEWEEGDVLPVGTWNSKEGSASDLGLSVVARSFNANVATAAGEFIYDVPGQTSGLSAALKCIVLGRLQSRQSSTRTHFVLLVTTGSSPVARGGKVYHRVGVGSVPGSWIQLDGPAKIGRML</sequence>
<dbReference type="PROSITE" id="PS50011">
    <property type="entry name" value="PROTEIN_KINASE_DOM"/>
    <property type="match status" value="1"/>
</dbReference>
<evidence type="ECO:0000313" key="2">
    <source>
        <dbReference type="EMBL" id="ROW10439.1"/>
    </source>
</evidence>
<reference evidence="2 3" key="1">
    <citation type="submission" date="2015-09" db="EMBL/GenBank/DDBJ databases">
        <title>Host preference determinants of Valsa canker pathogens revealed by comparative genomics.</title>
        <authorList>
            <person name="Yin Z."/>
            <person name="Huang L."/>
        </authorList>
    </citation>
    <scope>NUCLEOTIDE SEQUENCE [LARGE SCALE GENOMIC DNA]</scope>
    <source>
        <strain evidence="2 3">03-1</strain>
    </source>
</reference>
<accession>A0A423X3L0</accession>
<dbReference type="STRING" id="356882.A0A423X3L0"/>
<dbReference type="PROSITE" id="PS00108">
    <property type="entry name" value="PROTEIN_KINASE_ST"/>
    <property type="match status" value="1"/>
</dbReference>
<evidence type="ECO:0000313" key="3">
    <source>
        <dbReference type="Proteomes" id="UP000283895"/>
    </source>
</evidence>
<dbReference type="SMART" id="SM00220">
    <property type="entry name" value="S_TKc"/>
    <property type="match status" value="1"/>
</dbReference>
<dbReference type="OrthoDB" id="4062651at2759"/>
<organism evidence="2 3">
    <name type="scientific">Cytospora schulzeri</name>
    <dbReference type="NCBI Taxonomy" id="448051"/>
    <lineage>
        <taxon>Eukaryota</taxon>
        <taxon>Fungi</taxon>
        <taxon>Dikarya</taxon>
        <taxon>Ascomycota</taxon>
        <taxon>Pezizomycotina</taxon>
        <taxon>Sordariomycetes</taxon>
        <taxon>Sordariomycetidae</taxon>
        <taxon>Diaporthales</taxon>
        <taxon>Cytosporaceae</taxon>
        <taxon>Cytospora</taxon>
    </lineage>
</organism>
<dbReference type="GO" id="GO:0005524">
    <property type="term" value="F:ATP binding"/>
    <property type="evidence" value="ECO:0007669"/>
    <property type="project" value="InterPro"/>
</dbReference>
<dbReference type="InterPro" id="IPR000719">
    <property type="entry name" value="Prot_kinase_dom"/>
</dbReference>
<name>A0A423X3L0_9PEZI</name>
<dbReference type="CDD" id="cd00180">
    <property type="entry name" value="PKc"/>
    <property type="match status" value="1"/>
</dbReference>
<dbReference type="Gene3D" id="1.10.510.10">
    <property type="entry name" value="Transferase(Phosphotransferase) domain 1"/>
    <property type="match status" value="1"/>
</dbReference>
<dbReference type="InterPro" id="IPR011009">
    <property type="entry name" value="Kinase-like_dom_sf"/>
</dbReference>
<dbReference type="EMBL" id="LKEA01000003">
    <property type="protein sequence ID" value="ROW10439.1"/>
    <property type="molecule type" value="Genomic_DNA"/>
</dbReference>
<dbReference type="PANTHER" id="PTHR33112">
    <property type="entry name" value="DOMAIN PROTEIN, PUTATIVE-RELATED"/>
    <property type="match status" value="1"/>
</dbReference>
<dbReference type="Pfam" id="PF00069">
    <property type="entry name" value="Pkinase"/>
    <property type="match status" value="1"/>
</dbReference>
<dbReference type="Proteomes" id="UP000283895">
    <property type="component" value="Unassembled WGS sequence"/>
</dbReference>
<dbReference type="Gene3D" id="3.30.200.20">
    <property type="entry name" value="Phosphorylase Kinase, domain 1"/>
    <property type="match status" value="1"/>
</dbReference>
<dbReference type="Pfam" id="PF06985">
    <property type="entry name" value="HET"/>
    <property type="match status" value="1"/>
</dbReference>
<dbReference type="GO" id="GO:0004672">
    <property type="term" value="F:protein kinase activity"/>
    <property type="evidence" value="ECO:0007669"/>
    <property type="project" value="InterPro"/>
</dbReference>
<dbReference type="SUPFAM" id="SSF56112">
    <property type="entry name" value="Protein kinase-like (PK-like)"/>
    <property type="match status" value="1"/>
</dbReference>
<dbReference type="AlphaFoldDB" id="A0A423X3L0"/>
<dbReference type="InterPro" id="IPR008271">
    <property type="entry name" value="Ser/Thr_kinase_AS"/>
</dbReference>